<evidence type="ECO:0000313" key="2">
    <source>
        <dbReference type="EMBL" id="CAA9289784.1"/>
    </source>
</evidence>
<accession>A0A6J4JX49</accession>
<evidence type="ECO:0000256" key="1">
    <source>
        <dbReference type="SAM" id="MobiDB-lite"/>
    </source>
</evidence>
<organism evidence="2">
    <name type="scientific">uncultured Friedmanniella sp</name>
    <dbReference type="NCBI Taxonomy" id="335381"/>
    <lineage>
        <taxon>Bacteria</taxon>
        <taxon>Bacillati</taxon>
        <taxon>Actinomycetota</taxon>
        <taxon>Actinomycetes</taxon>
        <taxon>Propionibacteriales</taxon>
        <taxon>Nocardioidaceae</taxon>
        <taxon>Friedmanniella</taxon>
        <taxon>environmental samples</taxon>
    </lineage>
</organism>
<feature type="compositionally biased region" description="Basic and acidic residues" evidence="1">
    <location>
        <begin position="1"/>
        <end position="13"/>
    </location>
</feature>
<feature type="compositionally biased region" description="Low complexity" evidence="1">
    <location>
        <begin position="20"/>
        <end position="31"/>
    </location>
</feature>
<dbReference type="EMBL" id="CADCTT010000012">
    <property type="protein sequence ID" value="CAA9289784.1"/>
    <property type="molecule type" value="Genomic_DNA"/>
</dbReference>
<name>A0A6J4JX49_9ACTN</name>
<proteinExistence type="predicted"/>
<feature type="region of interest" description="Disordered" evidence="1">
    <location>
        <begin position="1"/>
        <end position="57"/>
    </location>
</feature>
<reference evidence="2" key="1">
    <citation type="submission" date="2020-02" db="EMBL/GenBank/DDBJ databases">
        <authorList>
            <person name="Meier V. D."/>
        </authorList>
    </citation>
    <scope>NUCLEOTIDE SEQUENCE</scope>
    <source>
        <strain evidence="2">AVDCRST_MAG61</strain>
    </source>
</reference>
<sequence>ESTSDERADDRLHGPPPARGQPRAGSRPGAGQEAWRRQGWGRAGDGPGRGVHLLLRP</sequence>
<protein>
    <submittedName>
        <fullName evidence="2">Formate dehydrogenase O putative subunit</fullName>
    </submittedName>
</protein>
<feature type="non-terminal residue" evidence="2">
    <location>
        <position position="57"/>
    </location>
</feature>
<gene>
    <name evidence="2" type="ORF">AVDCRST_MAG61-70</name>
</gene>
<feature type="non-terminal residue" evidence="2">
    <location>
        <position position="1"/>
    </location>
</feature>
<dbReference type="AlphaFoldDB" id="A0A6J4JX49"/>